<evidence type="ECO:0000313" key="2">
    <source>
        <dbReference type="EMBL" id="MBX57693.1"/>
    </source>
</evidence>
<name>A0A2P2PSL3_RHIMU</name>
<protein>
    <submittedName>
        <fullName evidence="2">Uncharacterized protein</fullName>
    </submittedName>
</protein>
<proteinExistence type="predicted"/>
<feature type="compositionally biased region" description="Polar residues" evidence="1">
    <location>
        <begin position="1"/>
        <end position="14"/>
    </location>
</feature>
<dbReference type="EMBL" id="GGEC01077209">
    <property type="protein sequence ID" value="MBX57693.1"/>
    <property type="molecule type" value="Transcribed_RNA"/>
</dbReference>
<reference evidence="2" key="1">
    <citation type="submission" date="2018-02" db="EMBL/GenBank/DDBJ databases">
        <title>Rhizophora mucronata_Transcriptome.</title>
        <authorList>
            <person name="Meera S.P."/>
            <person name="Sreeshan A."/>
            <person name="Augustine A."/>
        </authorList>
    </citation>
    <scope>NUCLEOTIDE SEQUENCE</scope>
    <source>
        <tissue evidence="2">Leaf</tissue>
    </source>
</reference>
<organism evidence="2">
    <name type="scientific">Rhizophora mucronata</name>
    <name type="common">Asiatic mangrove</name>
    <dbReference type="NCBI Taxonomy" id="61149"/>
    <lineage>
        <taxon>Eukaryota</taxon>
        <taxon>Viridiplantae</taxon>
        <taxon>Streptophyta</taxon>
        <taxon>Embryophyta</taxon>
        <taxon>Tracheophyta</taxon>
        <taxon>Spermatophyta</taxon>
        <taxon>Magnoliopsida</taxon>
        <taxon>eudicotyledons</taxon>
        <taxon>Gunneridae</taxon>
        <taxon>Pentapetalae</taxon>
        <taxon>rosids</taxon>
        <taxon>fabids</taxon>
        <taxon>Malpighiales</taxon>
        <taxon>Rhizophoraceae</taxon>
        <taxon>Rhizophora</taxon>
    </lineage>
</organism>
<evidence type="ECO:0000256" key="1">
    <source>
        <dbReference type="SAM" id="MobiDB-lite"/>
    </source>
</evidence>
<dbReference type="AlphaFoldDB" id="A0A2P2PSL3"/>
<feature type="region of interest" description="Disordered" evidence="1">
    <location>
        <begin position="1"/>
        <end position="33"/>
    </location>
</feature>
<sequence>MHLLSNNKNQNKAYKQSCKNERDPKCQTSGPCQ</sequence>
<accession>A0A2P2PSL3</accession>